<gene>
    <name evidence="1" type="ORF">MUY27_13905</name>
</gene>
<dbReference type="Proteomes" id="UP001139450">
    <property type="component" value="Unassembled WGS sequence"/>
</dbReference>
<dbReference type="EMBL" id="JALJEJ010000006">
    <property type="protein sequence ID" value="MCJ8210807.1"/>
    <property type="molecule type" value="Genomic_DNA"/>
</dbReference>
<proteinExistence type="predicted"/>
<evidence type="ECO:0000313" key="1">
    <source>
        <dbReference type="EMBL" id="MCJ8210807.1"/>
    </source>
</evidence>
<reference evidence="1" key="1">
    <citation type="submission" date="2022-04" db="EMBL/GenBank/DDBJ databases">
        <title>Mucilaginibacter sp. RS28 isolated from freshwater.</title>
        <authorList>
            <person name="Ko S.-R."/>
        </authorList>
    </citation>
    <scope>NUCLEOTIDE SEQUENCE</scope>
    <source>
        <strain evidence="1">RS28</strain>
    </source>
</reference>
<comment type="caution">
    <text evidence="1">The sequence shown here is derived from an EMBL/GenBank/DDBJ whole genome shotgun (WGS) entry which is preliminary data.</text>
</comment>
<accession>A0A9X1X481</accession>
<name>A0A9X1X481_9SPHI</name>
<keyword evidence="2" id="KW-1185">Reference proteome</keyword>
<dbReference type="AlphaFoldDB" id="A0A9X1X481"/>
<evidence type="ECO:0000313" key="2">
    <source>
        <dbReference type="Proteomes" id="UP001139450"/>
    </source>
</evidence>
<organism evidence="1 2">
    <name type="scientific">Mucilaginibacter straminoryzae</name>
    <dbReference type="NCBI Taxonomy" id="2932774"/>
    <lineage>
        <taxon>Bacteria</taxon>
        <taxon>Pseudomonadati</taxon>
        <taxon>Bacteroidota</taxon>
        <taxon>Sphingobacteriia</taxon>
        <taxon>Sphingobacteriales</taxon>
        <taxon>Sphingobacteriaceae</taxon>
        <taxon>Mucilaginibacter</taxon>
    </lineage>
</organism>
<protein>
    <submittedName>
        <fullName evidence="1">Uncharacterized protein</fullName>
    </submittedName>
</protein>
<dbReference type="RefSeq" id="WP_245130727.1">
    <property type="nucleotide sequence ID" value="NZ_JALJEJ010000006.1"/>
</dbReference>
<sequence>MENNLFTKLFSDLQEAAKESKQEIFFTEDNTQGYFSKSDFADFLLKAKGLGKINHLKQFFDNISVGRTLANFPKLEEENGNPFSWCTFKSGRVKQSLNVYADGRMFDFIKDYADGKFKFPFTLETLIEQADETKAEPMEE</sequence>